<accession>A0A6F8XKV4</accession>
<organism evidence="2 3">
    <name type="scientific">Phytohabitans flavus</name>
    <dbReference type="NCBI Taxonomy" id="1076124"/>
    <lineage>
        <taxon>Bacteria</taxon>
        <taxon>Bacillati</taxon>
        <taxon>Actinomycetota</taxon>
        <taxon>Actinomycetes</taxon>
        <taxon>Micromonosporales</taxon>
        <taxon>Micromonosporaceae</taxon>
    </lineage>
</organism>
<keyword evidence="1" id="KW-0812">Transmembrane</keyword>
<gene>
    <name evidence="2" type="ORF">Pflav_008550</name>
</gene>
<feature type="transmembrane region" description="Helical" evidence="1">
    <location>
        <begin position="42"/>
        <end position="63"/>
    </location>
</feature>
<keyword evidence="1" id="KW-0472">Membrane</keyword>
<feature type="transmembrane region" description="Helical" evidence="1">
    <location>
        <begin position="12"/>
        <end position="30"/>
    </location>
</feature>
<dbReference type="AlphaFoldDB" id="A0A6F8XKV4"/>
<keyword evidence="1" id="KW-1133">Transmembrane helix</keyword>
<evidence type="ECO:0000256" key="1">
    <source>
        <dbReference type="SAM" id="Phobius"/>
    </source>
</evidence>
<sequence length="82" mass="8420">MAPPSRPGQHTRLYAILALAGFSVFAGIFGPLRGALGLSTPLWVAALLGYASVASIAVALVLLKTLWRPPAVGDKPGEPGAR</sequence>
<name>A0A6F8XKV4_9ACTN</name>
<dbReference type="KEGG" id="pfla:Pflav_008550"/>
<reference evidence="2 3" key="1">
    <citation type="submission" date="2020-03" db="EMBL/GenBank/DDBJ databases">
        <title>Whole genome shotgun sequence of Phytohabitans flavus NBRC 107702.</title>
        <authorList>
            <person name="Komaki H."/>
            <person name="Tamura T."/>
        </authorList>
    </citation>
    <scope>NUCLEOTIDE SEQUENCE [LARGE SCALE GENOMIC DNA]</scope>
    <source>
        <strain evidence="2 3">NBRC 107702</strain>
    </source>
</reference>
<dbReference type="Proteomes" id="UP000502508">
    <property type="component" value="Chromosome"/>
</dbReference>
<protein>
    <submittedName>
        <fullName evidence="2">Uncharacterized protein</fullName>
    </submittedName>
</protein>
<dbReference type="EMBL" id="AP022870">
    <property type="protein sequence ID" value="BCB74445.1"/>
    <property type="molecule type" value="Genomic_DNA"/>
</dbReference>
<keyword evidence="3" id="KW-1185">Reference proteome</keyword>
<reference evidence="2 3" key="2">
    <citation type="submission" date="2020-03" db="EMBL/GenBank/DDBJ databases">
        <authorList>
            <person name="Ichikawa N."/>
            <person name="Kimura A."/>
            <person name="Kitahashi Y."/>
            <person name="Uohara A."/>
        </authorList>
    </citation>
    <scope>NUCLEOTIDE SEQUENCE [LARGE SCALE GENOMIC DNA]</scope>
    <source>
        <strain evidence="2 3">NBRC 107702</strain>
    </source>
</reference>
<proteinExistence type="predicted"/>
<evidence type="ECO:0000313" key="2">
    <source>
        <dbReference type="EMBL" id="BCB74445.1"/>
    </source>
</evidence>
<evidence type="ECO:0000313" key="3">
    <source>
        <dbReference type="Proteomes" id="UP000502508"/>
    </source>
</evidence>